<evidence type="ECO:0000256" key="1">
    <source>
        <dbReference type="ARBA" id="ARBA00010577"/>
    </source>
</evidence>
<gene>
    <name evidence="3" type="primary">flgD</name>
    <name evidence="3" type="ORF">ACFO4L_03320</name>
</gene>
<keyword evidence="2" id="KW-1005">Bacterial flagellum biogenesis</keyword>
<accession>A0ABV9NQC5</accession>
<keyword evidence="4" id="KW-1185">Reference proteome</keyword>
<dbReference type="Pfam" id="PF03963">
    <property type="entry name" value="FlgD"/>
    <property type="match status" value="1"/>
</dbReference>
<dbReference type="RefSeq" id="WP_377908234.1">
    <property type="nucleotide sequence ID" value="NZ_JBHSGK010000003.1"/>
</dbReference>
<keyword evidence="3" id="KW-0969">Cilium</keyword>
<comment type="caution">
    <text evidence="3">The sequence shown here is derived from an EMBL/GenBank/DDBJ whole genome shotgun (WGS) entry which is preliminary data.</text>
</comment>
<evidence type="ECO:0000313" key="3">
    <source>
        <dbReference type="EMBL" id="MFC4735608.1"/>
    </source>
</evidence>
<dbReference type="NCBIfam" id="NF007197">
    <property type="entry name" value="PRK09618.1"/>
    <property type="match status" value="1"/>
</dbReference>
<proteinExistence type="inferred from homology"/>
<sequence length="148" mass="16940">MLQSAGTSPQPVFYEDLVKQKKNQAPQQDLDRDAFLKILLTQLQNQDPMNPMEDKEFIAQMAQFSTLEQMTNLNETMRKMFESQQQNGFVSHSDLIGREITYEMEDEEGRKSEKTGIVDSVLFKDGRAMLAVGEEKIPTSSLRSVNQM</sequence>
<dbReference type="InterPro" id="IPR005648">
    <property type="entry name" value="FlgD"/>
</dbReference>
<evidence type="ECO:0000256" key="2">
    <source>
        <dbReference type="ARBA" id="ARBA00022795"/>
    </source>
</evidence>
<evidence type="ECO:0000313" key="4">
    <source>
        <dbReference type="Proteomes" id="UP001595896"/>
    </source>
</evidence>
<keyword evidence="3" id="KW-0966">Cell projection</keyword>
<name>A0ABV9NQC5_9BACI</name>
<organism evidence="3 4">
    <name type="scientific">Bacillus daqingensis</name>
    <dbReference type="NCBI Taxonomy" id="872396"/>
    <lineage>
        <taxon>Bacteria</taxon>
        <taxon>Bacillati</taxon>
        <taxon>Bacillota</taxon>
        <taxon>Bacilli</taxon>
        <taxon>Bacillales</taxon>
        <taxon>Bacillaceae</taxon>
        <taxon>Bacillus</taxon>
    </lineage>
</organism>
<protein>
    <submittedName>
        <fullName evidence="3">Flagellar hook assembly protein FlgD</fullName>
    </submittedName>
</protein>
<reference evidence="4" key="1">
    <citation type="journal article" date="2019" name="Int. J. Syst. Evol. Microbiol.">
        <title>The Global Catalogue of Microorganisms (GCM) 10K type strain sequencing project: providing services to taxonomists for standard genome sequencing and annotation.</title>
        <authorList>
            <consortium name="The Broad Institute Genomics Platform"/>
            <consortium name="The Broad Institute Genome Sequencing Center for Infectious Disease"/>
            <person name="Wu L."/>
            <person name="Ma J."/>
        </authorList>
    </citation>
    <scope>NUCLEOTIDE SEQUENCE [LARGE SCALE GENOMIC DNA]</scope>
    <source>
        <strain evidence="4">JCM 12165</strain>
    </source>
</reference>
<comment type="similarity">
    <text evidence="1">Belongs to the FlgD family.</text>
</comment>
<dbReference type="EMBL" id="JBHSGK010000003">
    <property type="protein sequence ID" value="MFC4735608.1"/>
    <property type="molecule type" value="Genomic_DNA"/>
</dbReference>
<keyword evidence="3" id="KW-0282">Flagellum</keyword>
<dbReference type="Proteomes" id="UP001595896">
    <property type="component" value="Unassembled WGS sequence"/>
</dbReference>